<gene>
    <name evidence="1" type="ORF">AJAP_18630</name>
</gene>
<dbReference type="AlphaFoldDB" id="A0A075UQW6"/>
<sequence>MLVPADTPTFGVLISTTPTTMAPPTVSRRHIRKVGAQPARTAIARQSQLSRLCTLRWRPGVLSSGRAARIISADVATRRAGFSTCSMTTLTRWGGPLSGVFALSGCMVTTVLSLF</sequence>
<organism evidence="1 2">
    <name type="scientific">Amycolatopsis japonica</name>
    <dbReference type="NCBI Taxonomy" id="208439"/>
    <lineage>
        <taxon>Bacteria</taxon>
        <taxon>Bacillati</taxon>
        <taxon>Actinomycetota</taxon>
        <taxon>Actinomycetes</taxon>
        <taxon>Pseudonocardiales</taxon>
        <taxon>Pseudonocardiaceae</taxon>
        <taxon>Amycolatopsis</taxon>
        <taxon>Amycolatopsis japonica group</taxon>
    </lineage>
</organism>
<dbReference type="HOGENOM" id="CLU_2103859_0_0_11"/>
<accession>A0A075UQW6</accession>
<name>A0A075UQW6_9PSEU</name>
<reference evidence="1 2" key="1">
    <citation type="journal article" date="2014" name="J. Biotechnol.">
        <title>Complete genome sequence of the actinobacterium Amycolatopsis japonica MG417-CF17(T) (=DSM 44213T) producing (S,S)-N,N'-ethylenediaminedisuccinic acid.</title>
        <authorList>
            <person name="Stegmann E."/>
            <person name="Albersmeier A."/>
            <person name="Spohn M."/>
            <person name="Gert H."/>
            <person name="Weber T."/>
            <person name="Wohlleben W."/>
            <person name="Kalinowski J."/>
            <person name="Ruckert C."/>
        </authorList>
    </citation>
    <scope>NUCLEOTIDE SEQUENCE [LARGE SCALE GENOMIC DNA]</scope>
    <source>
        <strain evidence="2">MG417-CF17 (DSM 44213)</strain>
    </source>
</reference>
<dbReference type="Proteomes" id="UP000028492">
    <property type="component" value="Chromosome"/>
</dbReference>
<dbReference type="EMBL" id="CP008953">
    <property type="protein sequence ID" value="AIG76592.1"/>
    <property type="molecule type" value="Genomic_DNA"/>
</dbReference>
<protein>
    <submittedName>
        <fullName evidence="1">Uncharacterized protein</fullName>
    </submittedName>
</protein>
<keyword evidence="2" id="KW-1185">Reference proteome</keyword>
<dbReference type="KEGG" id="aja:AJAP_18630"/>
<evidence type="ECO:0000313" key="1">
    <source>
        <dbReference type="EMBL" id="AIG76592.1"/>
    </source>
</evidence>
<proteinExistence type="predicted"/>
<evidence type="ECO:0000313" key="2">
    <source>
        <dbReference type="Proteomes" id="UP000028492"/>
    </source>
</evidence>